<reference evidence="1" key="1">
    <citation type="submission" date="2023-02" db="EMBL/GenBank/DDBJ databases">
        <title>Nocardiopsis ansamitocini NBRC 112285.</title>
        <authorList>
            <person name="Ichikawa N."/>
            <person name="Sato H."/>
            <person name="Tonouchi N."/>
        </authorList>
    </citation>
    <scope>NUCLEOTIDE SEQUENCE</scope>
    <source>
        <strain evidence="1">NBRC 112285</strain>
    </source>
</reference>
<keyword evidence="2" id="KW-1185">Reference proteome</keyword>
<proteinExistence type="predicted"/>
<dbReference type="RefSeq" id="WP_285757398.1">
    <property type="nucleotide sequence ID" value="NZ_BSQG01000001.1"/>
</dbReference>
<accession>A0A9W6P3R0</accession>
<dbReference type="EMBL" id="BSQG01000001">
    <property type="protein sequence ID" value="GLU46554.1"/>
    <property type="molecule type" value="Genomic_DNA"/>
</dbReference>
<sequence length="127" mass="14243">MLGFKAHGVIDLGAVYDVTDHAGATVGLFRKDFKQSLLRSTRHVEQPDLGRVTGQERNAAIGVLRRFIEALSFVPYRFAFTLDGQTVFFVDKRWGLRDRYTIDIHRPGVGRRLAIAMAVALDALQGR</sequence>
<evidence type="ECO:0000313" key="1">
    <source>
        <dbReference type="EMBL" id="GLU46554.1"/>
    </source>
</evidence>
<comment type="caution">
    <text evidence="1">The sequence shown here is derived from an EMBL/GenBank/DDBJ whole genome shotgun (WGS) entry which is preliminary data.</text>
</comment>
<name>A0A9W6P3R0_9ACTN</name>
<dbReference type="AlphaFoldDB" id="A0A9W6P3R0"/>
<protein>
    <submittedName>
        <fullName evidence="1">Uncharacterized protein</fullName>
    </submittedName>
</protein>
<organism evidence="1 2">
    <name type="scientific">Nocardiopsis ansamitocini</name>
    <dbReference type="NCBI Taxonomy" id="1670832"/>
    <lineage>
        <taxon>Bacteria</taxon>
        <taxon>Bacillati</taxon>
        <taxon>Actinomycetota</taxon>
        <taxon>Actinomycetes</taxon>
        <taxon>Streptosporangiales</taxon>
        <taxon>Nocardiopsidaceae</taxon>
        <taxon>Nocardiopsis</taxon>
    </lineage>
</organism>
<gene>
    <name evidence="1" type="ORF">Nans01_09050</name>
</gene>
<evidence type="ECO:0000313" key="2">
    <source>
        <dbReference type="Proteomes" id="UP001165092"/>
    </source>
</evidence>
<dbReference type="Proteomes" id="UP001165092">
    <property type="component" value="Unassembled WGS sequence"/>
</dbReference>